<dbReference type="Pfam" id="PF09339">
    <property type="entry name" value="HTH_IclR"/>
    <property type="match status" value="1"/>
</dbReference>
<sequence>MYLERLALILETVGQKEEATVAEICHHTELPKPSAYRLVQELVGAGLLEPVARGRFALGSRLKRIVRSDHSDAALIEVVSPTLRQAAAAHGAAFFLSRQRGRAVEIIHVETPDTGVSFLHPGLGKRPLHACSCSKAVAAFSPDLLASKTLAGQLRAYTEFTLTRVEDLKAELDVIRQRGYAECLEEIERGMCSVAAPLSDTGPGATMSIGATGSTRVFTPDVRARLGTALSSMAQELSHHLSGAVGNGAPAMAAAPEAGA</sequence>
<dbReference type="GO" id="GO:0003677">
    <property type="term" value="F:DNA binding"/>
    <property type="evidence" value="ECO:0007669"/>
    <property type="project" value="UniProtKB-KW"/>
</dbReference>
<organism evidence="5 6">
    <name type="scientific">Tranquillimonas rosea</name>
    <dbReference type="NCBI Taxonomy" id="641238"/>
    <lineage>
        <taxon>Bacteria</taxon>
        <taxon>Pseudomonadati</taxon>
        <taxon>Pseudomonadota</taxon>
        <taxon>Alphaproteobacteria</taxon>
        <taxon>Rhodobacterales</taxon>
        <taxon>Roseobacteraceae</taxon>
        <taxon>Tranquillimonas</taxon>
    </lineage>
</organism>
<dbReference type="EMBL" id="FOGU01000023">
    <property type="protein sequence ID" value="SES43098.1"/>
    <property type="molecule type" value="Genomic_DNA"/>
</dbReference>
<dbReference type="InterPro" id="IPR036388">
    <property type="entry name" value="WH-like_DNA-bd_sf"/>
</dbReference>
<dbReference type="SUPFAM" id="SSF46785">
    <property type="entry name" value="Winged helix' DNA-binding domain"/>
    <property type="match status" value="1"/>
</dbReference>
<dbReference type="SMART" id="SM00346">
    <property type="entry name" value="HTH_ICLR"/>
    <property type="match status" value="1"/>
</dbReference>
<dbReference type="PANTHER" id="PTHR30136">
    <property type="entry name" value="HELIX-TURN-HELIX TRANSCRIPTIONAL REGULATOR, ICLR FAMILY"/>
    <property type="match status" value="1"/>
</dbReference>
<dbReference type="PANTHER" id="PTHR30136:SF24">
    <property type="entry name" value="HTH-TYPE TRANSCRIPTIONAL REPRESSOR ALLR"/>
    <property type="match status" value="1"/>
</dbReference>
<dbReference type="InterPro" id="IPR036390">
    <property type="entry name" value="WH_DNA-bd_sf"/>
</dbReference>
<dbReference type="InterPro" id="IPR014757">
    <property type="entry name" value="Tscrpt_reg_IclR_C"/>
</dbReference>
<dbReference type="Gene3D" id="3.30.450.40">
    <property type="match status" value="1"/>
</dbReference>
<dbReference type="InterPro" id="IPR029016">
    <property type="entry name" value="GAF-like_dom_sf"/>
</dbReference>
<evidence type="ECO:0000313" key="6">
    <source>
        <dbReference type="Proteomes" id="UP000198885"/>
    </source>
</evidence>
<dbReference type="Proteomes" id="UP000198885">
    <property type="component" value="Unassembled WGS sequence"/>
</dbReference>
<evidence type="ECO:0000259" key="4">
    <source>
        <dbReference type="PROSITE" id="PS51078"/>
    </source>
</evidence>
<dbReference type="PROSITE" id="PS51078">
    <property type="entry name" value="ICLR_ED"/>
    <property type="match status" value="1"/>
</dbReference>
<reference evidence="5 6" key="1">
    <citation type="submission" date="2016-10" db="EMBL/GenBank/DDBJ databases">
        <authorList>
            <person name="de Groot N.N."/>
        </authorList>
    </citation>
    <scope>NUCLEOTIDE SEQUENCE [LARGE SCALE GENOMIC DNA]</scope>
    <source>
        <strain evidence="5 6">DSM 23042</strain>
    </source>
</reference>
<keyword evidence="1" id="KW-0805">Transcription regulation</keyword>
<dbReference type="Gene3D" id="1.10.10.10">
    <property type="entry name" value="Winged helix-like DNA-binding domain superfamily/Winged helix DNA-binding domain"/>
    <property type="match status" value="1"/>
</dbReference>
<protein>
    <submittedName>
        <fullName evidence="5">DNA-binding transcriptional regulator, IclR family</fullName>
    </submittedName>
</protein>
<keyword evidence="2 5" id="KW-0238">DNA-binding</keyword>
<dbReference type="GO" id="GO:0045892">
    <property type="term" value="P:negative regulation of DNA-templated transcription"/>
    <property type="evidence" value="ECO:0007669"/>
    <property type="project" value="TreeGrafter"/>
</dbReference>
<proteinExistence type="predicted"/>
<keyword evidence="6" id="KW-1185">Reference proteome</keyword>
<dbReference type="GO" id="GO:0003700">
    <property type="term" value="F:DNA-binding transcription factor activity"/>
    <property type="evidence" value="ECO:0007669"/>
    <property type="project" value="TreeGrafter"/>
</dbReference>
<keyword evidence="3" id="KW-0804">Transcription</keyword>
<dbReference type="Pfam" id="PF01614">
    <property type="entry name" value="IclR_C"/>
    <property type="match status" value="1"/>
</dbReference>
<dbReference type="SUPFAM" id="SSF55781">
    <property type="entry name" value="GAF domain-like"/>
    <property type="match status" value="1"/>
</dbReference>
<dbReference type="AlphaFoldDB" id="A0A1H9XA58"/>
<evidence type="ECO:0000313" key="5">
    <source>
        <dbReference type="EMBL" id="SES43098.1"/>
    </source>
</evidence>
<dbReference type="InterPro" id="IPR050707">
    <property type="entry name" value="HTH_MetabolicPath_Reg"/>
</dbReference>
<dbReference type="RefSeq" id="WP_092696435.1">
    <property type="nucleotide sequence ID" value="NZ_FOGU01000023.1"/>
</dbReference>
<name>A0A1H9XA58_9RHOB</name>
<dbReference type="InterPro" id="IPR005471">
    <property type="entry name" value="Tscrpt_reg_IclR_N"/>
</dbReference>
<evidence type="ECO:0000256" key="3">
    <source>
        <dbReference type="ARBA" id="ARBA00023163"/>
    </source>
</evidence>
<evidence type="ECO:0000256" key="1">
    <source>
        <dbReference type="ARBA" id="ARBA00023015"/>
    </source>
</evidence>
<dbReference type="OrthoDB" id="9807558at2"/>
<dbReference type="STRING" id="641238.SAMN04490244_12313"/>
<gene>
    <name evidence="5" type="ORF">SAMN04490244_12313</name>
</gene>
<accession>A0A1H9XA58</accession>
<evidence type="ECO:0000256" key="2">
    <source>
        <dbReference type="ARBA" id="ARBA00023125"/>
    </source>
</evidence>
<feature type="domain" description="IclR-ED" evidence="4">
    <location>
        <begin position="61"/>
        <end position="243"/>
    </location>
</feature>